<name>A0ABT2FZD2_9CORY</name>
<protein>
    <recommendedName>
        <fullName evidence="1">DUF6602 domain-containing protein</fullName>
    </recommendedName>
</protein>
<sequence length="263" mass="29008">MSRSKFDLAAAFQNKQVALNASFLAIRDVTSHPTTVGDQSEGDWVGLFRDFLPTRYTVGPIFAVDHTGDMSDQIDLAIYDTHFSPQWFGATSGTRFVPVESVYAVFEVKPEFNKKYIAEARKKVKSVRDLERTSAPVVYKGGTYSRQEISLRPIIGGILTTRQGPASAVNGLLDIQGDTVDEASSEFLNIGICLEQFAFDYTPMLCDGPSQEGLVTTKIEVKDENQLIYFAIRLFRQLQLIGSVPAVDMIKYEAGATPGGLED</sequence>
<dbReference type="EMBL" id="JANWTC010000014">
    <property type="protein sequence ID" value="MCS5480617.1"/>
    <property type="molecule type" value="Genomic_DNA"/>
</dbReference>
<dbReference type="CDD" id="cd21411">
    <property type="entry name" value="NucC"/>
    <property type="match status" value="1"/>
</dbReference>
<proteinExistence type="predicted"/>
<evidence type="ECO:0000313" key="3">
    <source>
        <dbReference type="Proteomes" id="UP001205965"/>
    </source>
</evidence>
<gene>
    <name evidence="2" type="ORF">NYP18_13250</name>
</gene>
<feature type="domain" description="DUF6602" evidence="1">
    <location>
        <begin position="28"/>
        <end position="130"/>
    </location>
</feature>
<dbReference type="RefSeq" id="WP_259428676.1">
    <property type="nucleotide sequence ID" value="NZ_JANWTC010000014.1"/>
</dbReference>
<dbReference type="InterPro" id="IPR046537">
    <property type="entry name" value="DUF6602"/>
</dbReference>
<reference evidence="2 3" key="1">
    <citation type="submission" date="2022-08" db="EMBL/GenBank/DDBJ databases">
        <title>YIM 101645 draft genome.</title>
        <authorList>
            <person name="Chen X."/>
        </authorList>
    </citation>
    <scope>NUCLEOTIDE SEQUENCE [LARGE SCALE GENOMIC DNA]</scope>
    <source>
        <strain evidence="2 3">YIM 101645</strain>
    </source>
</reference>
<accession>A0ABT2FZD2</accession>
<evidence type="ECO:0000313" key="2">
    <source>
        <dbReference type="EMBL" id="MCS5480617.1"/>
    </source>
</evidence>
<organism evidence="2 3">
    <name type="scientific">Corynebacterium lemuris</name>
    <dbReference type="NCBI Taxonomy" id="1859292"/>
    <lineage>
        <taxon>Bacteria</taxon>
        <taxon>Bacillati</taxon>
        <taxon>Actinomycetota</taxon>
        <taxon>Actinomycetes</taxon>
        <taxon>Mycobacteriales</taxon>
        <taxon>Corynebacteriaceae</taxon>
        <taxon>Corynebacterium</taxon>
    </lineage>
</organism>
<comment type="caution">
    <text evidence="2">The sequence shown here is derived from an EMBL/GenBank/DDBJ whole genome shotgun (WGS) entry which is preliminary data.</text>
</comment>
<keyword evidence="3" id="KW-1185">Reference proteome</keyword>
<dbReference type="Pfam" id="PF20247">
    <property type="entry name" value="DUF6602"/>
    <property type="match status" value="1"/>
</dbReference>
<evidence type="ECO:0000259" key="1">
    <source>
        <dbReference type="Pfam" id="PF20247"/>
    </source>
</evidence>
<dbReference type="Proteomes" id="UP001205965">
    <property type="component" value="Unassembled WGS sequence"/>
</dbReference>